<keyword evidence="5" id="KW-0521">NADP</keyword>
<dbReference type="Proteomes" id="UP000053789">
    <property type="component" value="Unassembled WGS sequence"/>
</dbReference>
<keyword evidence="3" id="KW-0285">Flavoprotein</keyword>
<dbReference type="AlphaFoldDB" id="A0A0D2HZ69"/>
<dbReference type="EMBL" id="KN846994">
    <property type="protein sequence ID" value="KIW89889.1"/>
    <property type="molecule type" value="Genomic_DNA"/>
</dbReference>
<evidence type="ECO:0000256" key="4">
    <source>
        <dbReference type="ARBA" id="ARBA00022827"/>
    </source>
</evidence>
<dbReference type="SUPFAM" id="SSF51905">
    <property type="entry name" value="FAD/NAD(P)-binding domain"/>
    <property type="match status" value="1"/>
</dbReference>
<dbReference type="InterPro" id="IPR050775">
    <property type="entry name" value="FAD-binding_Monooxygenases"/>
</dbReference>
<keyword evidence="8" id="KW-0472">Membrane</keyword>
<accession>A0A0D2HZ69</accession>
<evidence type="ECO:0000256" key="2">
    <source>
        <dbReference type="ARBA" id="ARBA00010139"/>
    </source>
</evidence>
<evidence type="ECO:0000256" key="6">
    <source>
        <dbReference type="ARBA" id="ARBA00023002"/>
    </source>
</evidence>
<dbReference type="Gene3D" id="3.50.50.60">
    <property type="entry name" value="FAD/NAD(P)-binding domain"/>
    <property type="match status" value="2"/>
</dbReference>
<dbReference type="InterPro" id="IPR036188">
    <property type="entry name" value="FAD/NAD-bd_sf"/>
</dbReference>
<evidence type="ECO:0000256" key="7">
    <source>
        <dbReference type="ARBA" id="ARBA00023033"/>
    </source>
</evidence>
<dbReference type="GO" id="GO:0004497">
    <property type="term" value="F:monooxygenase activity"/>
    <property type="evidence" value="ECO:0007669"/>
    <property type="project" value="UniProtKB-KW"/>
</dbReference>
<keyword evidence="6" id="KW-0560">Oxidoreductase</keyword>
<comment type="cofactor">
    <cofactor evidence="1">
        <name>FAD</name>
        <dbReference type="ChEBI" id="CHEBI:57692"/>
    </cofactor>
</comment>
<dbReference type="OrthoDB" id="66881at2759"/>
<evidence type="ECO:0000256" key="1">
    <source>
        <dbReference type="ARBA" id="ARBA00001974"/>
    </source>
</evidence>
<keyword evidence="8" id="KW-1133">Transmembrane helix</keyword>
<gene>
    <name evidence="9" type="ORF">Z519_09318</name>
</gene>
<proteinExistence type="inferred from homology"/>
<reference evidence="9" key="1">
    <citation type="submission" date="2015-01" db="EMBL/GenBank/DDBJ databases">
        <title>The Genome Sequence of Cladophialophora bantiana CBS 173.52.</title>
        <authorList>
            <consortium name="The Broad Institute Genomics Platform"/>
            <person name="Cuomo C."/>
            <person name="de Hoog S."/>
            <person name="Gorbushina A."/>
            <person name="Stielow B."/>
            <person name="Teixiera M."/>
            <person name="Abouelleil A."/>
            <person name="Chapman S.B."/>
            <person name="Priest M."/>
            <person name="Young S.K."/>
            <person name="Wortman J."/>
            <person name="Nusbaum C."/>
            <person name="Birren B."/>
        </authorList>
    </citation>
    <scope>NUCLEOTIDE SEQUENCE [LARGE SCALE GENOMIC DNA]</scope>
    <source>
        <strain evidence="9">CBS 173.52</strain>
    </source>
</reference>
<dbReference type="RefSeq" id="XP_016616558.1">
    <property type="nucleotide sequence ID" value="XM_016767042.1"/>
</dbReference>
<evidence type="ECO:0000313" key="10">
    <source>
        <dbReference type="Proteomes" id="UP000053789"/>
    </source>
</evidence>
<keyword evidence="7" id="KW-0503">Monooxygenase</keyword>
<name>A0A0D2HZ69_CLAB1</name>
<evidence type="ECO:0000256" key="3">
    <source>
        <dbReference type="ARBA" id="ARBA00022630"/>
    </source>
</evidence>
<dbReference type="HOGENOM" id="CLU_006937_2_0_1"/>
<organism evidence="9 10">
    <name type="scientific">Cladophialophora bantiana (strain ATCC 10958 / CBS 173.52 / CDC B-1940 / NIH 8579)</name>
    <name type="common">Xylohypha bantiana</name>
    <dbReference type="NCBI Taxonomy" id="1442370"/>
    <lineage>
        <taxon>Eukaryota</taxon>
        <taxon>Fungi</taxon>
        <taxon>Dikarya</taxon>
        <taxon>Ascomycota</taxon>
        <taxon>Pezizomycotina</taxon>
        <taxon>Eurotiomycetes</taxon>
        <taxon>Chaetothyriomycetidae</taxon>
        <taxon>Chaetothyriales</taxon>
        <taxon>Herpotrichiellaceae</taxon>
        <taxon>Cladophialophora</taxon>
    </lineage>
</organism>
<evidence type="ECO:0000256" key="8">
    <source>
        <dbReference type="SAM" id="Phobius"/>
    </source>
</evidence>
<keyword evidence="8" id="KW-0812">Transmembrane</keyword>
<dbReference type="VEuPathDB" id="FungiDB:Z519_09318"/>
<dbReference type="Pfam" id="PF13450">
    <property type="entry name" value="NAD_binding_8"/>
    <property type="match status" value="1"/>
</dbReference>
<evidence type="ECO:0008006" key="11">
    <source>
        <dbReference type="Google" id="ProtNLM"/>
    </source>
</evidence>
<protein>
    <recommendedName>
        <fullName evidence="11">FAD/NAD(P)-binding domain-containing protein</fullName>
    </recommendedName>
</protein>
<sequence>MGSVHSVVNCDVLVVGAGLSGIAALYKLRKLGLNVKVVETGSEFGGTWNNPKANRIVYDFWKKKVRARISDPVKREILAPTDPLFYFGTKRSPLEQDYYEVLNRDNVKLISLRKNSFERFLPNGVAMSDGSTHEFDVLVFATGFESFTGSYYNLGLKSRSNVELKDSWASKIHTYLGLLITDYPNLFTVFGPQGPTTLYNAPTTVECQTDLVGRLIMKAEERGAKSIEATEAAEDEWAKLLDAQFQENLVRFTESWWTRANIPGARVQPLTYLGGLSEYEKRCDEAIEHDDGLVYR</sequence>
<feature type="transmembrane region" description="Helical" evidence="8">
    <location>
        <begin position="6"/>
        <end position="26"/>
    </location>
</feature>
<comment type="similarity">
    <text evidence="2">Belongs to the FAD-binding monooxygenase family.</text>
</comment>
<dbReference type="PANTHER" id="PTHR43098:SF3">
    <property type="entry name" value="L-ORNITHINE N(5)-MONOOXYGENASE-RELATED"/>
    <property type="match status" value="1"/>
</dbReference>
<keyword evidence="4" id="KW-0274">FAD</keyword>
<keyword evidence="10" id="KW-1185">Reference proteome</keyword>
<dbReference type="GeneID" id="27702246"/>
<evidence type="ECO:0000313" key="9">
    <source>
        <dbReference type="EMBL" id="KIW89889.1"/>
    </source>
</evidence>
<evidence type="ECO:0000256" key="5">
    <source>
        <dbReference type="ARBA" id="ARBA00022857"/>
    </source>
</evidence>
<dbReference type="PANTHER" id="PTHR43098">
    <property type="entry name" value="L-ORNITHINE N(5)-MONOOXYGENASE-RELATED"/>
    <property type="match status" value="1"/>
</dbReference>